<reference evidence="1 2" key="2">
    <citation type="journal article" date="2004" name="Nature">
        <title>The DNA sequence and comparative analysis of human chromosome 5.</title>
        <authorList>
            <person name="Schmutz J."/>
            <person name="Martin J."/>
            <person name="Terry A."/>
            <person name="Couronne O."/>
            <person name="Grimwood J."/>
            <person name="Lowry S."/>
            <person name="Gordon L.A."/>
            <person name="Scott D."/>
            <person name="Xie G."/>
            <person name="Huang W."/>
            <person name="Hellsten U."/>
            <person name="Tran-Gyamfi M."/>
            <person name="She X."/>
            <person name="Prabhakar S."/>
            <person name="Aerts A."/>
            <person name="Altherr M."/>
            <person name="Bajorek E."/>
            <person name="Black S."/>
            <person name="Branscomb E."/>
            <person name="Caoile C."/>
            <person name="Challacombe J.F."/>
            <person name="Chan Y.M."/>
            <person name="Denys M."/>
            <person name="Detter J.C."/>
            <person name="Escobar J."/>
            <person name="Flowers D."/>
            <person name="Fotopulos D."/>
            <person name="Glavina T."/>
            <person name="Gomez M."/>
            <person name="Gonzales E."/>
            <person name="Goodstein D."/>
            <person name="Grigoriev I."/>
            <person name="Groza M."/>
            <person name="Hammon N."/>
            <person name="Hawkins T."/>
            <person name="Haydu L."/>
            <person name="Israni S."/>
            <person name="Jett J."/>
            <person name="Kadner K."/>
            <person name="Kimball H."/>
            <person name="Kobayashi A."/>
            <person name="Lopez F."/>
            <person name="Lou Y."/>
            <person name="Martinez D."/>
            <person name="Medina C."/>
            <person name="Morgan J."/>
            <person name="Nandkeshwar R."/>
            <person name="Noonan J.P."/>
            <person name="Pitluck S."/>
            <person name="Pollard M."/>
            <person name="Predki P."/>
            <person name="Priest J."/>
            <person name="Ramirez L."/>
            <person name="Retterer J."/>
            <person name="Rodriguez A."/>
            <person name="Rogers S."/>
            <person name="Salamov A."/>
            <person name="Salazar A."/>
            <person name="Thayer N."/>
            <person name="Tice H."/>
            <person name="Tsai M."/>
            <person name="Ustaszewska A."/>
            <person name="Vo N."/>
            <person name="Wheeler J."/>
            <person name="Wu K."/>
            <person name="Yang J."/>
            <person name="Dickson M."/>
            <person name="Cheng J.F."/>
            <person name="Eichler E.E."/>
            <person name="Olsen A."/>
            <person name="Pennacchio L.A."/>
            <person name="Rokhsar D.S."/>
            <person name="Richardson P."/>
            <person name="Lucas S.M."/>
            <person name="Myers R.M."/>
            <person name="Rubin E.M."/>
        </authorList>
    </citation>
    <scope>NUCLEOTIDE SEQUENCE [LARGE SCALE GENOMIC DNA]</scope>
</reference>
<proteinExistence type="evidence at protein level"/>
<dbReference type="AlphaFoldDB" id="D6RGI5"/>
<dbReference type="EMBL" id="AC016575">
    <property type="status" value="NOT_ANNOTATED_CDS"/>
    <property type="molecule type" value="Genomic_DNA"/>
</dbReference>
<dbReference type="InterPro" id="IPR009887">
    <property type="entry name" value="ANKH"/>
</dbReference>
<evidence type="ECO:0007829" key="4">
    <source>
        <dbReference type="ProteomicsDB" id="D6RGI5"/>
    </source>
</evidence>
<reference evidence="1" key="5">
    <citation type="submission" date="2025-09" db="UniProtKB">
        <authorList>
            <consortium name="Ensembl"/>
        </authorList>
    </citation>
    <scope>IDENTIFICATION</scope>
</reference>
<dbReference type="UCSC" id="uc063clx.1">
    <property type="organism name" value="human"/>
</dbReference>
<reference evidence="1 2" key="1">
    <citation type="journal article" date="2001" name="Nature">
        <title>Initial sequencing and analysis of the human genome.</title>
        <authorList>
            <consortium name="International Human Genome Sequencing Consortium"/>
            <person name="Lander E.S."/>
            <person name="Linton L.M."/>
            <person name="Birren B."/>
            <person name="Nusbaum C."/>
            <person name="Zody M.C."/>
            <person name="Baldwin J."/>
            <person name="Devon K."/>
            <person name="Dewar K."/>
            <person name="Doyle M."/>
            <person name="FitzHugh W."/>
            <person name="Funke R."/>
            <person name="Gage D."/>
            <person name="Harris K."/>
            <person name="Heaford A."/>
            <person name="Howland J."/>
            <person name="Kann L."/>
            <person name="Lehoczky J."/>
            <person name="LeVine R."/>
            <person name="McEwan P."/>
            <person name="McKernan K."/>
            <person name="Meldrim J."/>
            <person name="Mesirov J.P."/>
            <person name="Miranda C."/>
            <person name="Morris W."/>
            <person name="Naylor J."/>
            <person name="Raymond C."/>
            <person name="Rosetti M."/>
            <person name="Santos R."/>
            <person name="Sheridan A."/>
            <person name="Sougnez C."/>
            <person name="Stange-Thomann N."/>
            <person name="Stojanovic N."/>
            <person name="Subramanian A."/>
            <person name="Wyman D."/>
            <person name="Rogers J."/>
            <person name="Sulston J."/>
            <person name="Ainscough R."/>
            <person name="Beck S."/>
            <person name="Bentley D."/>
            <person name="Burton J."/>
            <person name="Clee C."/>
            <person name="Carter N."/>
            <person name="Coulson A."/>
            <person name="Deadman R."/>
            <person name="Deloukas P."/>
            <person name="Dunham A."/>
            <person name="Dunham I."/>
            <person name="Durbin R."/>
            <person name="French L."/>
            <person name="Grafham D."/>
            <person name="Gregory S."/>
            <person name="Hubbard T."/>
            <person name="Humphray S."/>
            <person name="Hunt A."/>
            <person name="Jones M."/>
            <person name="Lloyd C."/>
            <person name="McMurray A."/>
            <person name="Matthews L."/>
            <person name="Mercer S."/>
            <person name="Milne S."/>
            <person name="Mullikin J.C."/>
            <person name="Mungall A."/>
            <person name="Plumb R."/>
            <person name="Ross M."/>
            <person name="Shownkeen R."/>
            <person name="Sims S."/>
            <person name="Waterston R.H."/>
            <person name="Wilson R.K."/>
            <person name="Hillier L.W."/>
            <person name="McPherson J.D."/>
            <person name="Marra M.A."/>
            <person name="Mardis E.R."/>
            <person name="Fulton L.A."/>
            <person name="Chinwalla A.T."/>
            <person name="Pepin K.H."/>
            <person name="Gish W.R."/>
            <person name="Chissoe S.L."/>
            <person name="Wendl M.C."/>
            <person name="Delehaunty K.D."/>
            <person name="Miner T.L."/>
            <person name="Delehaunty A."/>
            <person name="Kramer J.B."/>
            <person name="Cook L.L."/>
            <person name="Fulton R.S."/>
            <person name="Johnson D.L."/>
            <person name="Minx P.J."/>
            <person name="Clifton S.W."/>
            <person name="Hawkins T."/>
            <person name="Branscomb E."/>
            <person name="Predki P."/>
            <person name="Richardson P."/>
            <person name="Wenning S."/>
            <person name="Slezak T."/>
            <person name="Doggett N."/>
            <person name="Cheng J.F."/>
            <person name="Olsen A."/>
            <person name="Lucas S."/>
            <person name="Elkin C."/>
            <person name="Uberbacher E."/>
            <person name="Frazier M."/>
            <person name="Gibbs R.A."/>
            <person name="Muzny D.M."/>
            <person name="Scherer S.E."/>
            <person name="Bouck J.B."/>
            <person name="Sodergren E.J."/>
            <person name="Worley K.C."/>
            <person name="Rives C.M."/>
            <person name="Gorrell J.H."/>
            <person name="Metzker M.L."/>
            <person name="Naylor S.L."/>
            <person name="Kucherlapati R.S."/>
            <person name="Nelson D.L."/>
            <person name="Weinstock G.M."/>
            <person name="Sakaki Y."/>
            <person name="Fujiyama A."/>
            <person name="Hattori M."/>
            <person name="Yada T."/>
            <person name="Toyoda A."/>
            <person name="Itoh T."/>
            <person name="Kawagoe C."/>
            <person name="Watanabe H."/>
            <person name="Totoki Y."/>
            <person name="Taylor T."/>
            <person name="Weissenbach J."/>
            <person name="Heilig R."/>
            <person name="Saurin W."/>
            <person name="Artiguenave F."/>
            <person name="Brottier P."/>
            <person name="Bruls T."/>
            <person name="Pelletier E."/>
            <person name="Robert C."/>
            <person name="Wincker P."/>
            <person name="Smith D.R."/>
            <person name="Doucette-Stamm L."/>
            <person name="Rubenfield M."/>
            <person name="Weinstock K."/>
            <person name="Lee H.M."/>
            <person name="Dubois J."/>
            <person name="Rosenthal A."/>
            <person name="Platzer M."/>
            <person name="Nyakatura G."/>
            <person name="Taudien S."/>
            <person name="Rump A."/>
            <person name="Yang H."/>
            <person name="Yu J."/>
            <person name="Wang J."/>
            <person name="Huang G."/>
            <person name="Gu J."/>
            <person name="Hood L."/>
            <person name="Rowen L."/>
            <person name="Madan A."/>
            <person name="Qin S."/>
            <person name="Davis R.W."/>
            <person name="Federspiel N.A."/>
            <person name="Abola A.P."/>
            <person name="Proctor M.J."/>
            <person name="Myers R.M."/>
            <person name="Schmutz J."/>
            <person name="Dickson M."/>
            <person name="Grimwood J."/>
            <person name="Cox D.R."/>
            <person name="Olson M.V."/>
            <person name="Kaul R."/>
            <person name="Raymond C."/>
            <person name="Shimizu N."/>
            <person name="Kawasaki K."/>
            <person name="Minoshima S."/>
            <person name="Evans G.A."/>
            <person name="Athanasiou M."/>
            <person name="Schultz R."/>
            <person name="Roe B.A."/>
            <person name="Chen F."/>
            <person name="Pan H."/>
            <person name="Ramser J."/>
            <person name="Lehrach H."/>
            <person name="Reinhardt R."/>
            <person name="McCombie W.R."/>
            <person name="de la Bastide M."/>
            <person name="Dedhia N."/>
            <person name="Blocker H."/>
            <person name="Hornischer K."/>
            <person name="Nordsiek G."/>
            <person name="Agarwala R."/>
            <person name="Aravind L."/>
            <person name="Bailey J.A."/>
            <person name="Bateman A."/>
            <person name="Batzoglou S."/>
            <person name="Birney E."/>
            <person name="Bork P."/>
            <person name="Brown D.G."/>
            <person name="Burge C.B."/>
            <person name="Cerutti L."/>
            <person name="Chen H.C."/>
            <person name="Church D."/>
            <person name="Clamp M."/>
            <person name="Copley R.R."/>
            <person name="Doerks T."/>
            <person name="Eddy S.R."/>
            <person name="Eichler E.E."/>
            <person name="Furey T.S."/>
            <person name="Galagan J."/>
            <person name="Gilbert J.G."/>
            <person name="Harmon C."/>
            <person name="Hayashizaki Y."/>
            <person name="Haussler D."/>
            <person name="Hermjakob H."/>
            <person name="Hokamp K."/>
            <person name="Jang W."/>
            <person name="Johnson L.S."/>
            <person name="Jones T.A."/>
            <person name="Kasif S."/>
            <person name="Kaspryzk A."/>
            <person name="Kennedy S."/>
            <person name="Kent W.J."/>
            <person name="Kitts P."/>
            <person name="Koonin E.V."/>
            <person name="Korf I."/>
            <person name="Kulp D."/>
            <person name="Lancet D."/>
            <person name="Lowe T.M."/>
            <person name="McLysaght A."/>
            <person name="Mikkelsen T."/>
            <person name="Moran J.V."/>
            <person name="Mulder N."/>
            <person name="Pollara V.J."/>
            <person name="Ponting C.P."/>
            <person name="Schuler G."/>
            <person name="Schultz J."/>
            <person name="Slater G."/>
            <person name="Smit A.F."/>
            <person name="Stupka E."/>
            <person name="Szustakowski J."/>
            <person name="Thierry-Mieg D."/>
            <person name="Thierry-Mieg J."/>
            <person name="Wagner L."/>
            <person name="Wallis J."/>
            <person name="Wheeler R."/>
            <person name="Williams A."/>
            <person name="Wolf Y.I."/>
            <person name="Wolfe K.H."/>
            <person name="Yang S.P."/>
            <person name="Yeh R.F."/>
            <person name="Collins F."/>
            <person name="Guyer M.S."/>
            <person name="Peterson J."/>
            <person name="Felsenfeld A."/>
            <person name="Wetterstrand K.A."/>
            <person name="Patrinos A."/>
            <person name="Morgan M.J."/>
            <person name="de Jong P."/>
            <person name="Catanese J.J."/>
            <person name="Osoegawa K."/>
            <person name="Shizuya H."/>
            <person name="Choi S."/>
            <person name="Chen Y.J."/>
        </authorList>
    </citation>
    <scope>NUCLEOTIDE SEQUENCE [LARGE SCALE GENOMIC DNA]</scope>
</reference>
<dbReference type="Pfam" id="PF07260">
    <property type="entry name" value="ANKH"/>
    <property type="match status" value="1"/>
</dbReference>
<dbReference type="EMBL" id="AC010491">
    <property type="status" value="NOT_ANNOTATED_CDS"/>
    <property type="molecule type" value="Genomic_DNA"/>
</dbReference>
<dbReference type="VEuPathDB" id="HostDB:ENSG00000154122"/>
<dbReference type="Bgee" id="ENSG00000154122">
    <property type="expression patterns" value="Expressed in tibia and 182 other cell types or tissues"/>
</dbReference>
<dbReference type="iPTMnet" id="D6RGI5"/>
<evidence type="ECO:0000313" key="1">
    <source>
        <dbReference type="Ensembl" id="ENSP00000426332.1"/>
    </source>
</evidence>
<organism evidence="1 2">
    <name type="scientific">Homo sapiens</name>
    <name type="common">Human</name>
    <dbReference type="NCBI Taxonomy" id="9606"/>
    <lineage>
        <taxon>Eukaryota</taxon>
        <taxon>Metazoa</taxon>
        <taxon>Chordata</taxon>
        <taxon>Craniata</taxon>
        <taxon>Vertebrata</taxon>
        <taxon>Euteleostomi</taxon>
        <taxon>Mammalia</taxon>
        <taxon>Eutheria</taxon>
        <taxon>Euarchontoglires</taxon>
        <taxon>Primates</taxon>
        <taxon>Haplorrhini</taxon>
        <taxon>Catarrhini</taxon>
        <taxon>Hominidae</taxon>
        <taxon>Homo</taxon>
    </lineage>
</organism>
<dbReference type="GeneTree" id="ENSGT00390000012189"/>
<dbReference type="OrthoDB" id="10055429at2759"/>
<evidence type="ECO:0000313" key="2">
    <source>
        <dbReference type="Proteomes" id="UP000005640"/>
    </source>
</evidence>
<sequence length="126" mass="13819">MVKFPALTHYWPLIRFLVPLGITNIAIDFGEQVSPGPAPHARSPCLGLTRPDTGAEGSHLLRVPLYPETFGRVCSLSRVTFPAPHSLPPSPQLFSRLFQPSLENVKKTGWCEASPMEGFLVHGSIM</sequence>
<reference evidence="1 2" key="3">
    <citation type="journal article" date="2004" name="Nature">
        <title>Finishing the euchromatic sequence of the human genome.</title>
        <authorList>
            <consortium name="International Human Genome Sequencing Consortium"/>
        </authorList>
    </citation>
    <scope>NUCLEOTIDE SEQUENCE [LARGE SCALE GENOMIC DNA]</scope>
</reference>
<dbReference type="Proteomes" id="UP000005640">
    <property type="component" value="Chromosome 5"/>
</dbReference>
<reference evidence="1" key="4">
    <citation type="submission" date="2025-08" db="UniProtKB">
        <authorList>
            <consortium name="Ensembl"/>
        </authorList>
    </citation>
    <scope>IDENTIFICATION</scope>
</reference>
<name>D6RGI5_HUMAN</name>
<dbReference type="HOGENOM" id="CLU_1980892_0_0_1"/>
<dbReference type="MassIVE" id="D6RGI5"/>
<gene>
    <name evidence="1" type="primary">ANKH</name>
</gene>
<dbReference type="OpenTargets" id="ENSG00000154122"/>
<dbReference type="ChiTaRS" id="ANKH">
    <property type="organism name" value="human"/>
</dbReference>
<dbReference type="EMBL" id="AC025456">
    <property type="status" value="NOT_ANNOTATED_CDS"/>
    <property type="molecule type" value="Genomic_DNA"/>
</dbReference>
<dbReference type="GO" id="GO:0005315">
    <property type="term" value="F:phosphate transmembrane transporter activity"/>
    <property type="evidence" value="ECO:0007669"/>
    <property type="project" value="InterPro"/>
</dbReference>
<dbReference type="HGNC" id="HGNC:15492">
    <property type="gene designation" value="ANKH"/>
</dbReference>
<keyword evidence="2" id="KW-1185">Reference proteome</keyword>
<dbReference type="GO" id="GO:0016020">
    <property type="term" value="C:membrane"/>
    <property type="evidence" value="ECO:0007669"/>
    <property type="project" value="InterPro"/>
</dbReference>
<evidence type="ECO:0007829" key="3">
    <source>
        <dbReference type="PeptideAtlas" id="D6RGI5"/>
    </source>
</evidence>
<dbReference type="GO" id="GO:0035435">
    <property type="term" value="P:phosphate ion transmembrane transport"/>
    <property type="evidence" value="ECO:0007669"/>
    <property type="project" value="InterPro"/>
</dbReference>
<dbReference type="ExpressionAtlas" id="D6RGI5">
    <property type="expression patterns" value="baseline and differential"/>
</dbReference>
<dbReference type="Ensembl" id="ENST00000505140.1">
    <property type="protein sequence ID" value="ENSP00000426332.1"/>
    <property type="gene ID" value="ENSG00000154122.15"/>
</dbReference>
<keyword evidence="3 4" id="KW-1267">Proteomics identification</keyword>
<accession>D6RGI5</accession>
<dbReference type="ProteomicsDB" id="14709"/>
<dbReference type="Ensembl" id="ENST00000505140.1">
    <property type="protein sequence ID" value="ENSP00000426332.1"/>
    <property type="gene ID" value="ENSG00000154122.14"/>
</dbReference>
<protein>
    <submittedName>
        <fullName evidence="1">ANKH inorganic pyrophosphate transport regulator</fullName>
    </submittedName>
</protein>